<dbReference type="AlphaFoldDB" id="A0A0J8TZD5"/>
<dbReference type="RefSeq" id="WP_048896635.1">
    <property type="nucleotide sequence ID" value="NZ_LFOD01000090.1"/>
</dbReference>
<proteinExistence type="predicted"/>
<organism evidence="1 2">
    <name type="scientific">Mycolicibacterium conceptionense</name>
    <dbReference type="NCBI Taxonomy" id="451644"/>
    <lineage>
        <taxon>Bacteria</taxon>
        <taxon>Bacillati</taxon>
        <taxon>Actinomycetota</taxon>
        <taxon>Actinomycetes</taxon>
        <taxon>Mycobacteriales</taxon>
        <taxon>Mycobacteriaceae</taxon>
        <taxon>Mycolicibacterium</taxon>
    </lineage>
</organism>
<dbReference type="PATRIC" id="fig|451644.5.peg.7107"/>
<accession>A0A0J8TZD5</accession>
<comment type="caution">
    <text evidence="1">The sequence shown here is derived from an EMBL/GenBank/DDBJ whole genome shotgun (WGS) entry which is preliminary data.</text>
</comment>
<dbReference type="EMBL" id="LFOD01000090">
    <property type="protein sequence ID" value="KMV13575.1"/>
    <property type="molecule type" value="Genomic_DNA"/>
</dbReference>
<evidence type="ECO:0000313" key="1">
    <source>
        <dbReference type="EMBL" id="KMV13575.1"/>
    </source>
</evidence>
<sequence length="92" mass="9883">MNGNDLALDLSRDVHLAIPDSSRGTNRAGGPHFEEFSVTSPDSLRSVWIGDAVDAPESVTWTAYDCGQVRPPVTEPVTAARAAIIEFLTEVD</sequence>
<reference evidence="1 2" key="1">
    <citation type="submission" date="2015-06" db="EMBL/GenBank/DDBJ databases">
        <title>Genome sequence of Mycobacterium conceptionense strain MLE.</title>
        <authorList>
            <person name="Greninger A.L."/>
            <person name="Cunningham G."/>
            <person name="Chiu C.Y."/>
            <person name="Miller S."/>
        </authorList>
    </citation>
    <scope>NUCLEOTIDE SEQUENCE [LARGE SCALE GENOMIC DNA]</scope>
    <source>
        <strain evidence="1 2">MLE</strain>
    </source>
</reference>
<name>A0A0J8TZD5_9MYCO</name>
<gene>
    <name evidence="1" type="ORF">ACT17_34550</name>
</gene>
<protein>
    <submittedName>
        <fullName evidence="1">Uncharacterized protein</fullName>
    </submittedName>
</protein>
<dbReference type="Proteomes" id="UP000037594">
    <property type="component" value="Unassembled WGS sequence"/>
</dbReference>
<evidence type="ECO:0000313" key="2">
    <source>
        <dbReference type="Proteomes" id="UP000037594"/>
    </source>
</evidence>